<reference evidence="1 2" key="1">
    <citation type="journal article" date="2023" name="Mol. Biol. Evol.">
        <title>Genomics of Secondarily Temperate Adaptation in the Only Non-Antarctic Icefish.</title>
        <authorList>
            <person name="Rivera-Colon A.G."/>
            <person name="Rayamajhi N."/>
            <person name="Minhas B.F."/>
            <person name="Madrigal G."/>
            <person name="Bilyk K.T."/>
            <person name="Yoon V."/>
            <person name="Hune M."/>
            <person name="Gregory S."/>
            <person name="Cheng C.H.C."/>
            <person name="Catchen J.M."/>
        </authorList>
    </citation>
    <scope>NUCLEOTIDE SEQUENCE [LARGE SCALE GENOMIC DNA]</scope>
    <source>
        <strain evidence="1">JC2023a</strain>
    </source>
</reference>
<evidence type="ECO:0000313" key="1">
    <source>
        <dbReference type="EMBL" id="KAK5878630.1"/>
    </source>
</evidence>
<dbReference type="Proteomes" id="UP001335648">
    <property type="component" value="Unassembled WGS sequence"/>
</dbReference>
<organism evidence="1 2">
    <name type="scientific">Champsocephalus esox</name>
    <name type="common">pike icefish</name>
    <dbReference type="NCBI Taxonomy" id="159716"/>
    <lineage>
        <taxon>Eukaryota</taxon>
        <taxon>Metazoa</taxon>
        <taxon>Chordata</taxon>
        <taxon>Craniata</taxon>
        <taxon>Vertebrata</taxon>
        <taxon>Euteleostomi</taxon>
        <taxon>Actinopterygii</taxon>
        <taxon>Neopterygii</taxon>
        <taxon>Teleostei</taxon>
        <taxon>Neoteleostei</taxon>
        <taxon>Acanthomorphata</taxon>
        <taxon>Eupercaria</taxon>
        <taxon>Perciformes</taxon>
        <taxon>Notothenioidei</taxon>
        <taxon>Channichthyidae</taxon>
        <taxon>Champsocephalus</taxon>
    </lineage>
</organism>
<sequence>MFCHLHSLPPGAPHPPSFLPVVTPSARGLLCPQREWQLWSQGVQRPRLTMTALFLPRAESLASSEGPGQNC</sequence>
<name>A0AAN8B4X0_9TELE</name>
<gene>
    <name evidence="1" type="ORF">CesoFtcFv8_024022</name>
</gene>
<accession>A0AAN8B4X0</accession>
<dbReference type="EMBL" id="JAULUE010002065">
    <property type="protein sequence ID" value="KAK5878630.1"/>
    <property type="molecule type" value="Genomic_DNA"/>
</dbReference>
<protein>
    <submittedName>
        <fullName evidence="1">Uncharacterized protein</fullName>
    </submittedName>
</protein>
<dbReference type="AlphaFoldDB" id="A0AAN8B4X0"/>
<evidence type="ECO:0000313" key="2">
    <source>
        <dbReference type="Proteomes" id="UP001335648"/>
    </source>
</evidence>
<proteinExistence type="predicted"/>
<keyword evidence="2" id="KW-1185">Reference proteome</keyword>
<comment type="caution">
    <text evidence="1">The sequence shown here is derived from an EMBL/GenBank/DDBJ whole genome shotgun (WGS) entry which is preliminary data.</text>
</comment>